<name>A0A4Z2J6X8_9TELE</name>
<comment type="caution">
    <text evidence="1">The sequence shown here is derived from an EMBL/GenBank/DDBJ whole genome shotgun (WGS) entry which is preliminary data.</text>
</comment>
<evidence type="ECO:0000313" key="2">
    <source>
        <dbReference type="Proteomes" id="UP000314294"/>
    </source>
</evidence>
<gene>
    <name evidence="1" type="ORF">EYF80_003790</name>
</gene>
<dbReference type="AlphaFoldDB" id="A0A4Z2J6X8"/>
<organism evidence="1 2">
    <name type="scientific">Liparis tanakae</name>
    <name type="common">Tanaka's snailfish</name>
    <dbReference type="NCBI Taxonomy" id="230148"/>
    <lineage>
        <taxon>Eukaryota</taxon>
        <taxon>Metazoa</taxon>
        <taxon>Chordata</taxon>
        <taxon>Craniata</taxon>
        <taxon>Vertebrata</taxon>
        <taxon>Euteleostomi</taxon>
        <taxon>Actinopterygii</taxon>
        <taxon>Neopterygii</taxon>
        <taxon>Teleostei</taxon>
        <taxon>Neoteleostei</taxon>
        <taxon>Acanthomorphata</taxon>
        <taxon>Eupercaria</taxon>
        <taxon>Perciformes</taxon>
        <taxon>Cottioidei</taxon>
        <taxon>Cottales</taxon>
        <taxon>Liparidae</taxon>
        <taxon>Liparis</taxon>
    </lineage>
</organism>
<dbReference type="Proteomes" id="UP000314294">
    <property type="component" value="Unassembled WGS sequence"/>
</dbReference>
<sequence length="99" mass="10813">MEDRTATRVQKGERRGYRVLVVVRAAVVQWLAGSPVGQVRVALLIRPLSCLGARQTQAHACVRCVGGLAVRLLLPLLASMWTHLRSRLTGCGLPRAQDT</sequence>
<evidence type="ECO:0000313" key="1">
    <source>
        <dbReference type="EMBL" id="TNN85946.1"/>
    </source>
</evidence>
<keyword evidence="2" id="KW-1185">Reference proteome</keyword>
<dbReference type="EMBL" id="SRLO01000018">
    <property type="protein sequence ID" value="TNN85946.1"/>
    <property type="molecule type" value="Genomic_DNA"/>
</dbReference>
<reference evidence="1 2" key="1">
    <citation type="submission" date="2019-03" db="EMBL/GenBank/DDBJ databases">
        <title>First draft genome of Liparis tanakae, snailfish: a comprehensive survey of snailfish specific genes.</title>
        <authorList>
            <person name="Kim W."/>
            <person name="Song I."/>
            <person name="Jeong J.-H."/>
            <person name="Kim D."/>
            <person name="Kim S."/>
            <person name="Ryu S."/>
            <person name="Song J.Y."/>
            <person name="Lee S.K."/>
        </authorList>
    </citation>
    <scope>NUCLEOTIDE SEQUENCE [LARGE SCALE GENOMIC DNA]</scope>
    <source>
        <tissue evidence="1">Muscle</tissue>
    </source>
</reference>
<protein>
    <submittedName>
        <fullName evidence="1">Uncharacterized protein</fullName>
    </submittedName>
</protein>
<proteinExistence type="predicted"/>
<accession>A0A4Z2J6X8</accession>